<feature type="domain" description="4Fe-4S ferredoxin-type" evidence="8">
    <location>
        <begin position="12"/>
        <end position="41"/>
    </location>
</feature>
<dbReference type="PROSITE" id="PS51379">
    <property type="entry name" value="4FE4S_FER_2"/>
    <property type="match status" value="2"/>
</dbReference>
<sequence length="649" mass="73309">MKVMNELLNTADKLIYTNDKCTGCNKCVRVCPTLVSNIAQEGKIWVNRDSCIACGACLDACGHDARSYHDDTQQFFSDLKSGRKISVIIAPAFLANYPKEYKRVLGYLKSLGVNHIYSVSFGADITTWGYLKYITENNFKGGISQPCPAVVDYVEKYIPELLPRMMPVQSPMMCMAIYIKKYLKLTDDLAFISPCIAKKVEIEDKNNHGYVKYNVTFLKLMQHIGRDYTKSPEYTDELEYGLGSLYPMPGGLRENVEHFLGKEQVVRQVEGEREAYHYLQEYLKRVKSKAQLPLMVDILNCSKGCIYGTATDPAKNTDDVLLTLSKMRAMDKQEIHGKGPFRKTNKSPWSQQSTPKERMANLMEAFHELNLTDFIRKYDTSKQIKVNEPSAGELDEIYRSMLKDTQLKQVINCGACGYDSCKDMAYAIYNKVNDKKNCIHYIKELAENESLALERANEQQRQEHERRMNMIDAIKDQFTTLSNAVFELNEANEASANEATDLAGKLHGISEFCYQLEDSLASILNFIDIYKNTSENIVNIANKTNLLSLNASIEAARAGEQGRGFAVVAEEIRKLSTSIKTLIVKDNQQAEETIPMVDESVNSIKQLIENINHMSDRIATIAANSEEIAAQTTSVQVMADDLKDEVQKI</sequence>
<dbReference type="Proteomes" id="UP000012589">
    <property type="component" value="Unassembled WGS sequence"/>
</dbReference>
<dbReference type="PATRIC" id="fig|1235802.3.peg.3178"/>
<dbReference type="InterPro" id="IPR017900">
    <property type="entry name" value="4Fe4S_Fe_S_CS"/>
</dbReference>
<evidence type="ECO:0000256" key="5">
    <source>
        <dbReference type="ARBA" id="ARBA00023224"/>
    </source>
</evidence>
<organism evidence="10 11">
    <name type="scientific">Eubacterium plexicaudatum ASF492</name>
    <dbReference type="NCBI Taxonomy" id="1235802"/>
    <lineage>
        <taxon>Bacteria</taxon>
        <taxon>Bacillati</taxon>
        <taxon>Bacillota</taxon>
        <taxon>Clostridia</taxon>
        <taxon>Eubacteriales</taxon>
        <taxon>Eubacteriaceae</taxon>
        <taxon>Eubacterium</taxon>
    </lineage>
</organism>
<proteinExistence type="predicted"/>
<dbReference type="PROSITE" id="PS50111">
    <property type="entry name" value="CHEMOTAXIS_TRANSDUC_2"/>
    <property type="match status" value="1"/>
</dbReference>
<dbReference type="InterPro" id="IPR004108">
    <property type="entry name" value="Fe_hydrogenase_lsu_C"/>
</dbReference>
<evidence type="ECO:0000256" key="4">
    <source>
        <dbReference type="ARBA" id="ARBA00023014"/>
    </source>
</evidence>
<dbReference type="SUPFAM" id="SSF54862">
    <property type="entry name" value="4Fe-4S ferredoxins"/>
    <property type="match status" value="1"/>
</dbReference>
<dbReference type="Gene3D" id="1.10.287.950">
    <property type="entry name" value="Methyl-accepting chemotaxis protein"/>
    <property type="match status" value="1"/>
</dbReference>
<dbReference type="GO" id="GO:0016020">
    <property type="term" value="C:membrane"/>
    <property type="evidence" value="ECO:0007669"/>
    <property type="project" value="InterPro"/>
</dbReference>
<dbReference type="PROSITE" id="PS00198">
    <property type="entry name" value="4FE4S_FER_1"/>
    <property type="match status" value="2"/>
</dbReference>
<dbReference type="SUPFAM" id="SSF58104">
    <property type="entry name" value="Methyl-accepting chemotaxis protein (MCP) signaling domain"/>
    <property type="match status" value="1"/>
</dbReference>
<name>N2AJV1_9FIRM</name>
<feature type="domain" description="Methyl-accepting transducer" evidence="7">
    <location>
        <begin position="453"/>
        <end position="649"/>
    </location>
</feature>
<dbReference type="eggNOG" id="COG4624">
    <property type="taxonomic scope" value="Bacteria"/>
</dbReference>
<evidence type="ECO:0000313" key="11">
    <source>
        <dbReference type="Proteomes" id="UP000012589"/>
    </source>
</evidence>
<dbReference type="PANTHER" id="PTHR32089">
    <property type="entry name" value="METHYL-ACCEPTING CHEMOTAXIS PROTEIN MCPB"/>
    <property type="match status" value="1"/>
</dbReference>
<evidence type="ECO:0000259" key="9">
    <source>
        <dbReference type="PROSITE" id="PS51656"/>
    </source>
</evidence>
<dbReference type="EMBL" id="AQFT01000092">
    <property type="protein sequence ID" value="EMZ24704.1"/>
    <property type="molecule type" value="Genomic_DNA"/>
</dbReference>
<dbReference type="InterPro" id="IPR017896">
    <property type="entry name" value="4Fe4S_Fe-S-bd"/>
</dbReference>
<reference evidence="10 11" key="1">
    <citation type="journal article" date="2014" name="Genome Announc.">
        <title>Draft genome sequences of the altered schaedler flora, a defined bacterial community from gnotobiotic mice.</title>
        <authorList>
            <person name="Wannemuehler M.J."/>
            <person name="Overstreet A.M."/>
            <person name="Ward D.V."/>
            <person name="Phillips G.J."/>
        </authorList>
    </citation>
    <scope>NUCLEOTIDE SEQUENCE [LARGE SCALE GENOMIC DNA]</scope>
    <source>
        <strain evidence="10 11">ASF492</strain>
    </source>
</reference>
<keyword evidence="3" id="KW-0408">Iron</keyword>
<dbReference type="Gene3D" id="3.30.70.20">
    <property type="match status" value="1"/>
</dbReference>
<dbReference type="GO" id="GO:0051539">
    <property type="term" value="F:4 iron, 4 sulfur cluster binding"/>
    <property type="evidence" value="ECO:0007669"/>
    <property type="project" value="UniProtKB-KW"/>
</dbReference>
<dbReference type="GO" id="GO:0046872">
    <property type="term" value="F:metal ion binding"/>
    <property type="evidence" value="ECO:0007669"/>
    <property type="project" value="UniProtKB-KW"/>
</dbReference>
<evidence type="ECO:0008006" key="12">
    <source>
        <dbReference type="Google" id="ProtNLM"/>
    </source>
</evidence>
<dbReference type="Pfam" id="PF02906">
    <property type="entry name" value="Fe_hyd_lg_C"/>
    <property type="match status" value="1"/>
</dbReference>
<evidence type="ECO:0000256" key="1">
    <source>
        <dbReference type="ARBA" id="ARBA00022485"/>
    </source>
</evidence>
<dbReference type="Pfam" id="PF04060">
    <property type="entry name" value="FeS"/>
    <property type="match status" value="1"/>
</dbReference>
<dbReference type="SMART" id="SM00283">
    <property type="entry name" value="MA"/>
    <property type="match status" value="1"/>
</dbReference>
<dbReference type="STRING" id="1235802.C823_03008"/>
<evidence type="ECO:0000259" key="8">
    <source>
        <dbReference type="PROSITE" id="PS51379"/>
    </source>
</evidence>
<dbReference type="InterPro" id="IPR004089">
    <property type="entry name" value="MCPsignal_dom"/>
</dbReference>
<keyword evidence="2" id="KW-0479">Metal-binding</keyword>
<evidence type="ECO:0000259" key="7">
    <source>
        <dbReference type="PROSITE" id="PS50111"/>
    </source>
</evidence>
<keyword evidence="5 6" id="KW-0807">Transducer</keyword>
<keyword evidence="4" id="KW-0411">Iron-sulfur</keyword>
<dbReference type="InterPro" id="IPR009016">
    <property type="entry name" value="Fe_hydrogenase"/>
</dbReference>
<dbReference type="eggNOG" id="COG0840">
    <property type="taxonomic scope" value="Bacteria"/>
</dbReference>
<dbReference type="Gene3D" id="1.10.15.40">
    <property type="entry name" value="Electron transport complex subunit B, putative Fe-S cluster"/>
    <property type="match status" value="1"/>
</dbReference>
<dbReference type="HOGENOM" id="CLU_027268_0_0_9"/>
<dbReference type="Pfam" id="PF13237">
    <property type="entry name" value="Fer4_10"/>
    <property type="match status" value="1"/>
</dbReference>
<feature type="domain" description="4Fe-4S" evidence="9">
    <location>
        <begin position="393"/>
        <end position="455"/>
    </location>
</feature>
<dbReference type="Gene3D" id="3.40.950.10">
    <property type="entry name" value="Fe-only Hydrogenase (Larger Subunit), Chain L, domain 3"/>
    <property type="match status" value="1"/>
</dbReference>
<comment type="caution">
    <text evidence="10">The sequence shown here is derived from an EMBL/GenBank/DDBJ whole genome shotgun (WGS) entry which is preliminary data.</text>
</comment>
<accession>N2AJV1</accession>
<evidence type="ECO:0000313" key="10">
    <source>
        <dbReference type="EMBL" id="EMZ24704.1"/>
    </source>
</evidence>
<evidence type="ECO:0000256" key="3">
    <source>
        <dbReference type="ARBA" id="ARBA00023004"/>
    </source>
</evidence>
<dbReference type="eggNOG" id="COG1145">
    <property type="taxonomic scope" value="Bacteria"/>
</dbReference>
<dbReference type="SUPFAM" id="SSF53920">
    <property type="entry name" value="Fe-only hydrogenase"/>
    <property type="match status" value="1"/>
</dbReference>
<dbReference type="GO" id="GO:0007165">
    <property type="term" value="P:signal transduction"/>
    <property type="evidence" value="ECO:0007669"/>
    <property type="project" value="UniProtKB-KW"/>
</dbReference>
<evidence type="ECO:0000256" key="2">
    <source>
        <dbReference type="ARBA" id="ARBA00022723"/>
    </source>
</evidence>
<dbReference type="Pfam" id="PF00015">
    <property type="entry name" value="MCPsignal"/>
    <property type="match status" value="1"/>
</dbReference>
<dbReference type="AlphaFoldDB" id="N2AJV1"/>
<keyword evidence="11" id="KW-1185">Reference proteome</keyword>
<feature type="domain" description="4Fe-4S ferredoxin-type" evidence="8">
    <location>
        <begin position="42"/>
        <end position="71"/>
    </location>
</feature>
<dbReference type="InterPro" id="IPR007202">
    <property type="entry name" value="4Fe-4S_dom"/>
</dbReference>
<dbReference type="PROSITE" id="PS51656">
    <property type="entry name" value="4FE4S"/>
    <property type="match status" value="1"/>
</dbReference>
<protein>
    <recommendedName>
        <fullName evidence="12">Methyl-accepting transducer domain-containing protein</fullName>
    </recommendedName>
</protein>
<gene>
    <name evidence="10" type="ORF">C823_03008</name>
</gene>
<dbReference type="PANTHER" id="PTHR32089:SF112">
    <property type="entry name" value="LYSOZYME-LIKE PROTEIN-RELATED"/>
    <property type="match status" value="1"/>
</dbReference>
<evidence type="ECO:0000256" key="6">
    <source>
        <dbReference type="PROSITE-ProRule" id="PRU00284"/>
    </source>
</evidence>
<keyword evidence="1" id="KW-0004">4Fe-4S</keyword>